<comment type="similarity">
    <text evidence="1">Belongs to the sigma-70 factor family. ECF subfamily.</text>
</comment>
<accession>A0A382N396</accession>
<evidence type="ECO:0000256" key="3">
    <source>
        <dbReference type="ARBA" id="ARBA00023082"/>
    </source>
</evidence>
<dbReference type="GO" id="GO:0003677">
    <property type="term" value="F:DNA binding"/>
    <property type="evidence" value="ECO:0007669"/>
    <property type="project" value="UniProtKB-KW"/>
</dbReference>
<dbReference type="InterPro" id="IPR013324">
    <property type="entry name" value="RNA_pol_sigma_r3/r4-like"/>
</dbReference>
<proteinExistence type="inferred from homology"/>
<evidence type="ECO:0000256" key="5">
    <source>
        <dbReference type="ARBA" id="ARBA00023163"/>
    </source>
</evidence>
<dbReference type="Gene3D" id="1.10.10.10">
    <property type="entry name" value="Winged helix-like DNA-binding domain superfamily/Winged helix DNA-binding domain"/>
    <property type="match status" value="1"/>
</dbReference>
<dbReference type="GO" id="GO:0006352">
    <property type="term" value="P:DNA-templated transcription initiation"/>
    <property type="evidence" value="ECO:0007669"/>
    <property type="project" value="InterPro"/>
</dbReference>
<dbReference type="GO" id="GO:0016987">
    <property type="term" value="F:sigma factor activity"/>
    <property type="evidence" value="ECO:0007669"/>
    <property type="project" value="UniProtKB-KW"/>
</dbReference>
<dbReference type="InterPro" id="IPR039425">
    <property type="entry name" value="RNA_pol_sigma-70-like"/>
</dbReference>
<evidence type="ECO:0000256" key="4">
    <source>
        <dbReference type="ARBA" id="ARBA00023125"/>
    </source>
</evidence>
<sequence length="229" mass="25858">VDRPGAEGDRHRPAQALILYATTSVMAVPAESLPTPERKTASTTDNTERDQSRAEELALAIAAKGGCVDSFEQLVTRFEGRLFAFLYKKTGNHHLAQDLLQSTFVTAYRKLHLYNPKYAFTTWIYTIASRLTINHFRRKQPVETEHADRAVETNPRSKLIASEKAMGIWSQVRELLPESQFTALWHFYGEERNLAETAGVMNKSVGSVKVLLHRARRRLAEVLSKGADF</sequence>
<keyword evidence="5" id="KW-0804">Transcription</keyword>
<dbReference type="Gene3D" id="1.10.1740.10">
    <property type="match status" value="1"/>
</dbReference>
<name>A0A382N396_9ZZZZ</name>
<dbReference type="PANTHER" id="PTHR43133">
    <property type="entry name" value="RNA POLYMERASE ECF-TYPE SIGMA FACTO"/>
    <property type="match status" value="1"/>
</dbReference>
<evidence type="ECO:0000256" key="2">
    <source>
        <dbReference type="ARBA" id="ARBA00023015"/>
    </source>
</evidence>
<dbReference type="InterPro" id="IPR014284">
    <property type="entry name" value="RNA_pol_sigma-70_dom"/>
</dbReference>
<evidence type="ECO:0000256" key="6">
    <source>
        <dbReference type="SAM" id="MobiDB-lite"/>
    </source>
</evidence>
<dbReference type="PROSITE" id="PS01063">
    <property type="entry name" value="SIGMA70_ECF"/>
    <property type="match status" value="1"/>
</dbReference>
<feature type="region of interest" description="Disordered" evidence="6">
    <location>
        <begin position="31"/>
        <end position="52"/>
    </location>
</feature>
<dbReference type="InterPro" id="IPR036388">
    <property type="entry name" value="WH-like_DNA-bd_sf"/>
</dbReference>
<keyword evidence="4" id="KW-0238">DNA-binding</keyword>
<evidence type="ECO:0000313" key="9">
    <source>
        <dbReference type="EMBL" id="SVC54647.1"/>
    </source>
</evidence>
<dbReference type="NCBIfam" id="TIGR02937">
    <property type="entry name" value="sigma70-ECF"/>
    <property type="match status" value="1"/>
</dbReference>
<dbReference type="InterPro" id="IPR013325">
    <property type="entry name" value="RNA_pol_sigma_r2"/>
</dbReference>
<evidence type="ECO:0000259" key="7">
    <source>
        <dbReference type="Pfam" id="PF04542"/>
    </source>
</evidence>
<evidence type="ECO:0000256" key="1">
    <source>
        <dbReference type="ARBA" id="ARBA00010641"/>
    </source>
</evidence>
<dbReference type="InterPro" id="IPR000838">
    <property type="entry name" value="RNA_pol_sigma70_ECF_CS"/>
</dbReference>
<evidence type="ECO:0008006" key="10">
    <source>
        <dbReference type="Google" id="ProtNLM"/>
    </source>
</evidence>
<dbReference type="InterPro" id="IPR007627">
    <property type="entry name" value="RNA_pol_sigma70_r2"/>
</dbReference>
<reference evidence="9" key="1">
    <citation type="submission" date="2018-05" db="EMBL/GenBank/DDBJ databases">
        <authorList>
            <person name="Lanie J.A."/>
            <person name="Ng W.-L."/>
            <person name="Kazmierczak K.M."/>
            <person name="Andrzejewski T.M."/>
            <person name="Davidsen T.M."/>
            <person name="Wayne K.J."/>
            <person name="Tettelin H."/>
            <person name="Glass J.I."/>
            <person name="Rusch D."/>
            <person name="Podicherti R."/>
            <person name="Tsui H.-C.T."/>
            <person name="Winkler M.E."/>
        </authorList>
    </citation>
    <scope>NUCLEOTIDE SEQUENCE</scope>
</reference>
<dbReference type="AlphaFoldDB" id="A0A382N396"/>
<feature type="non-terminal residue" evidence="9">
    <location>
        <position position="1"/>
    </location>
</feature>
<dbReference type="Pfam" id="PF04542">
    <property type="entry name" value="Sigma70_r2"/>
    <property type="match status" value="1"/>
</dbReference>
<dbReference type="SUPFAM" id="SSF88946">
    <property type="entry name" value="Sigma2 domain of RNA polymerase sigma factors"/>
    <property type="match status" value="1"/>
</dbReference>
<keyword evidence="3" id="KW-0731">Sigma factor</keyword>
<evidence type="ECO:0000259" key="8">
    <source>
        <dbReference type="Pfam" id="PF08281"/>
    </source>
</evidence>
<feature type="domain" description="RNA polymerase sigma factor 70 region 4 type 2" evidence="8">
    <location>
        <begin position="175"/>
        <end position="219"/>
    </location>
</feature>
<dbReference type="SUPFAM" id="SSF88659">
    <property type="entry name" value="Sigma3 and sigma4 domains of RNA polymerase sigma factors"/>
    <property type="match status" value="1"/>
</dbReference>
<dbReference type="EMBL" id="UINC01097166">
    <property type="protein sequence ID" value="SVC54647.1"/>
    <property type="molecule type" value="Genomic_DNA"/>
</dbReference>
<feature type="compositionally biased region" description="Basic and acidic residues" evidence="6">
    <location>
        <begin position="36"/>
        <end position="52"/>
    </location>
</feature>
<dbReference type="InterPro" id="IPR013249">
    <property type="entry name" value="RNA_pol_sigma70_r4_t2"/>
</dbReference>
<dbReference type="PANTHER" id="PTHR43133:SF8">
    <property type="entry name" value="RNA POLYMERASE SIGMA FACTOR HI_1459-RELATED"/>
    <property type="match status" value="1"/>
</dbReference>
<organism evidence="9">
    <name type="scientific">marine metagenome</name>
    <dbReference type="NCBI Taxonomy" id="408172"/>
    <lineage>
        <taxon>unclassified sequences</taxon>
        <taxon>metagenomes</taxon>
        <taxon>ecological metagenomes</taxon>
    </lineage>
</organism>
<protein>
    <recommendedName>
        <fullName evidence="10">RNA polymerase sigma factor</fullName>
    </recommendedName>
</protein>
<gene>
    <name evidence="9" type="ORF">METZ01_LOCUS307501</name>
</gene>
<dbReference type="Pfam" id="PF08281">
    <property type="entry name" value="Sigma70_r4_2"/>
    <property type="match status" value="1"/>
</dbReference>
<keyword evidence="2" id="KW-0805">Transcription regulation</keyword>
<feature type="domain" description="RNA polymerase sigma-70 region 2" evidence="7">
    <location>
        <begin position="74"/>
        <end position="140"/>
    </location>
</feature>